<dbReference type="SMART" id="SM01133">
    <property type="entry name" value="DeoC"/>
    <property type="match status" value="1"/>
</dbReference>
<protein>
    <submittedName>
        <fullName evidence="3">DUF2090 domain-containing protein</fullName>
    </submittedName>
</protein>
<reference evidence="3" key="1">
    <citation type="journal article" date="2020" name="mSystems">
        <title>Genome- and Community-Level Interaction Insights into Carbon Utilization and Element Cycling Functions of Hydrothermarchaeota in Hydrothermal Sediment.</title>
        <authorList>
            <person name="Zhou Z."/>
            <person name="Liu Y."/>
            <person name="Xu W."/>
            <person name="Pan J."/>
            <person name="Luo Z.H."/>
            <person name="Li M."/>
        </authorList>
    </citation>
    <scope>NUCLEOTIDE SEQUENCE [LARGE SCALE GENOMIC DNA]</scope>
    <source>
        <strain evidence="3">SpSt-573</strain>
    </source>
</reference>
<keyword evidence="2" id="KW-0456">Lyase</keyword>
<dbReference type="GO" id="GO:1902777">
    <property type="term" value="P:6-sulfoquinovose(1-) catabolic process"/>
    <property type="evidence" value="ECO:0007669"/>
    <property type="project" value="TreeGrafter"/>
</dbReference>
<dbReference type="Gene3D" id="3.20.20.70">
    <property type="entry name" value="Aldolase class I"/>
    <property type="match status" value="1"/>
</dbReference>
<dbReference type="Pfam" id="PF01791">
    <property type="entry name" value="DeoC"/>
    <property type="match status" value="1"/>
</dbReference>
<sequence>MSKTLSIGKIRGLQQTSTGRGVFAICALDHRNNLRQLLHPDDPAATTREEMILFKLDLVRALAPVSSAVLVDPELSASQIIATGALPGRTGMLVAVEASGYSGNPDARESKILPGWSVAKTRRMGASAVKLLVYYHPKAPTASIIETLVREVADLCAREDLPLFLEPLSYSIDPSRKKLDPDERKWVVIETARRLTPLGVDVLKAEFPLDIEAVSDEMEWRKACAALSEASVVPWVLLSASVGIETYMRQVTAACLAGASGVAVGRAVWKEATEVTGQARLDFLNITARERMERVTSLVNALARPWSEFYQSEPIGVDWHAEYPE</sequence>
<dbReference type="EMBL" id="DSYK01000778">
    <property type="protein sequence ID" value="HGS23240.1"/>
    <property type="molecule type" value="Genomic_DNA"/>
</dbReference>
<dbReference type="PANTHER" id="PTHR39340">
    <property type="entry name" value="SULFOFRUCTOSEPHOSPHATE ALDOLASE"/>
    <property type="match status" value="1"/>
</dbReference>
<dbReference type="NCBIfam" id="NF009498">
    <property type="entry name" value="PRK12858.1"/>
    <property type="match status" value="1"/>
</dbReference>
<evidence type="ECO:0000313" key="3">
    <source>
        <dbReference type="EMBL" id="HGS23240.1"/>
    </source>
</evidence>
<dbReference type="PANTHER" id="PTHR39340:SF1">
    <property type="entry name" value="SULFOFRUCTOSEPHOSPHATE ALDOLASE"/>
    <property type="match status" value="1"/>
</dbReference>
<evidence type="ECO:0000256" key="1">
    <source>
        <dbReference type="ARBA" id="ARBA00008679"/>
    </source>
</evidence>
<evidence type="ECO:0000256" key="2">
    <source>
        <dbReference type="ARBA" id="ARBA00023239"/>
    </source>
</evidence>
<accession>A0A7C4PM06</accession>
<name>A0A7C4PM06_9CHLR</name>
<dbReference type="GO" id="GO:0061595">
    <property type="term" value="F:6-deoxy-6-sulfofructose-1-phosphate aldolase activity"/>
    <property type="evidence" value="ECO:0007669"/>
    <property type="project" value="TreeGrafter"/>
</dbReference>
<dbReference type="InterPro" id="IPR002915">
    <property type="entry name" value="DeoC/FbaB/LacD_aldolase"/>
</dbReference>
<proteinExistence type="inferred from homology"/>
<dbReference type="InterPro" id="IPR013785">
    <property type="entry name" value="Aldolase_TIM"/>
</dbReference>
<comment type="caution">
    <text evidence="3">The sequence shown here is derived from an EMBL/GenBank/DDBJ whole genome shotgun (WGS) entry which is preliminary data.</text>
</comment>
<dbReference type="SUPFAM" id="SSF51569">
    <property type="entry name" value="Aldolase"/>
    <property type="match status" value="1"/>
</dbReference>
<dbReference type="AlphaFoldDB" id="A0A7C4PM06"/>
<gene>
    <name evidence="3" type="ORF">ENT37_15415</name>
</gene>
<comment type="similarity">
    <text evidence="1">Belongs to the aldolase LacD family.</text>
</comment>
<dbReference type="InterPro" id="IPR050552">
    <property type="entry name" value="LacD_aldolase"/>
</dbReference>
<organism evidence="3">
    <name type="scientific">Anaerolinea thermolimosa</name>
    <dbReference type="NCBI Taxonomy" id="229919"/>
    <lineage>
        <taxon>Bacteria</taxon>
        <taxon>Bacillati</taxon>
        <taxon>Chloroflexota</taxon>
        <taxon>Anaerolineae</taxon>
        <taxon>Anaerolineales</taxon>
        <taxon>Anaerolineaceae</taxon>
        <taxon>Anaerolinea</taxon>
    </lineage>
</organism>